<dbReference type="AlphaFoldDB" id="A0A9D1INL4"/>
<sequence>MNTNYYPNPTYPNMGVNGFQATAMGGVASSPSSNTAKGNNNMEAMMQANNNMLALEQSYIENILRLNKGKLATFYFSFPDSVEWRDKTFTGIIEAAGRDHIIVSDPKTGRWYLLLMIYLNYVDFDEKINYSPEYYPQN</sequence>
<reference evidence="1" key="2">
    <citation type="journal article" date="2021" name="PeerJ">
        <title>Extensive microbial diversity within the chicken gut microbiome revealed by metagenomics and culture.</title>
        <authorList>
            <person name="Gilroy R."/>
            <person name="Ravi A."/>
            <person name="Getino M."/>
            <person name="Pursley I."/>
            <person name="Horton D.L."/>
            <person name="Alikhan N.F."/>
            <person name="Baker D."/>
            <person name="Gharbi K."/>
            <person name="Hall N."/>
            <person name="Watson M."/>
            <person name="Adriaenssens E.M."/>
            <person name="Foster-Nyarko E."/>
            <person name="Jarju S."/>
            <person name="Secka A."/>
            <person name="Antonio M."/>
            <person name="Oren A."/>
            <person name="Chaudhuri R.R."/>
            <person name="La Ragione R."/>
            <person name="Hildebrand F."/>
            <person name="Pallen M.J."/>
        </authorList>
    </citation>
    <scope>NUCLEOTIDE SEQUENCE</scope>
    <source>
        <strain evidence="1">CHK193-30670</strain>
    </source>
</reference>
<keyword evidence="1" id="KW-0946">Virion</keyword>
<gene>
    <name evidence="1" type="primary">gerQ</name>
    <name evidence="1" type="ORF">IAB68_01210</name>
</gene>
<dbReference type="InterPro" id="IPR014099">
    <property type="entry name" value="Spore_coat_GerQ"/>
</dbReference>
<evidence type="ECO:0000313" key="2">
    <source>
        <dbReference type="Proteomes" id="UP000824074"/>
    </source>
</evidence>
<organism evidence="1 2">
    <name type="scientific">Candidatus Aphodocola excrementigallinarum</name>
    <dbReference type="NCBI Taxonomy" id="2840670"/>
    <lineage>
        <taxon>Bacteria</taxon>
        <taxon>Bacillati</taxon>
        <taxon>Bacillota</taxon>
        <taxon>Bacilli</taxon>
        <taxon>Candidatus Aphodocola</taxon>
    </lineage>
</organism>
<comment type="caution">
    <text evidence="1">The sequence shown here is derived from an EMBL/GenBank/DDBJ whole genome shotgun (WGS) entry which is preliminary data.</text>
</comment>
<dbReference type="Proteomes" id="UP000824074">
    <property type="component" value="Unassembled WGS sequence"/>
</dbReference>
<keyword evidence="1" id="KW-0167">Capsid protein</keyword>
<name>A0A9D1INL4_9FIRM</name>
<evidence type="ECO:0000313" key="1">
    <source>
        <dbReference type="EMBL" id="HIU39906.1"/>
    </source>
</evidence>
<dbReference type="Pfam" id="PF09671">
    <property type="entry name" value="Spore_GerQ"/>
    <property type="match status" value="1"/>
</dbReference>
<protein>
    <submittedName>
        <fullName evidence="1">Spore coat protein GerQ</fullName>
    </submittedName>
</protein>
<dbReference type="EMBL" id="DVMT01000015">
    <property type="protein sequence ID" value="HIU39906.1"/>
    <property type="molecule type" value="Genomic_DNA"/>
</dbReference>
<dbReference type="NCBIfam" id="TIGR02728">
    <property type="entry name" value="spore_gerQ"/>
    <property type="match status" value="1"/>
</dbReference>
<proteinExistence type="predicted"/>
<reference evidence="1" key="1">
    <citation type="submission" date="2020-10" db="EMBL/GenBank/DDBJ databases">
        <authorList>
            <person name="Gilroy R."/>
        </authorList>
    </citation>
    <scope>NUCLEOTIDE SEQUENCE</scope>
    <source>
        <strain evidence="1">CHK193-30670</strain>
    </source>
</reference>
<accession>A0A9D1INL4</accession>